<reference evidence="1 2" key="1">
    <citation type="submission" date="2019-07" db="EMBL/GenBank/DDBJ databases">
        <title>Whole genome shotgun sequence of Nocardia ninae NBRC 108245.</title>
        <authorList>
            <person name="Hosoyama A."/>
            <person name="Uohara A."/>
            <person name="Ohji S."/>
            <person name="Ichikawa N."/>
        </authorList>
    </citation>
    <scope>NUCLEOTIDE SEQUENCE [LARGE SCALE GENOMIC DNA]</scope>
    <source>
        <strain evidence="1 2">NBRC 108245</strain>
    </source>
</reference>
<comment type="caution">
    <text evidence="1">The sequence shown here is derived from an EMBL/GenBank/DDBJ whole genome shotgun (WGS) entry which is preliminary data.</text>
</comment>
<organism evidence="1 2">
    <name type="scientific">Nocardia ninae NBRC 108245</name>
    <dbReference type="NCBI Taxonomy" id="1210091"/>
    <lineage>
        <taxon>Bacteria</taxon>
        <taxon>Bacillati</taxon>
        <taxon>Actinomycetota</taxon>
        <taxon>Actinomycetes</taxon>
        <taxon>Mycobacteriales</taxon>
        <taxon>Nocardiaceae</taxon>
        <taxon>Nocardia</taxon>
    </lineage>
</organism>
<dbReference type="AlphaFoldDB" id="A0A511M4X7"/>
<accession>A0A511M4X7</accession>
<dbReference type="EMBL" id="BJXA01000001">
    <property type="protein sequence ID" value="GEM35665.1"/>
    <property type="molecule type" value="Genomic_DNA"/>
</dbReference>
<dbReference type="SUPFAM" id="SSF53649">
    <property type="entry name" value="Alkaline phosphatase-like"/>
    <property type="match status" value="1"/>
</dbReference>
<dbReference type="InterPro" id="IPR002591">
    <property type="entry name" value="Phosphodiest/P_Trfase"/>
</dbReference>
<dbReference type="Pfam" id="PF01663">
    <property type="entry name" value="Phosphodiest"/>
    <property type="match status" value="1"/>
</dbReference>
<evidence type="ECO:0000313" key="1">
    <source>
        <dbReference type="EMBL" id="GEM35665.1"/>
    </source>
</evidence>
<gene>
    <name evidence="1" type="ORF">NN4_01840</name>
</gene>
<keyword evidence="2" id="KW-1185">Reference proteome</keyword>
<name>A0A511M4X7_9NOCA</name>
<proteinExistence type="predicted"/>
<sequence>MRIPRDSAKGPCPGGTDLDILSLVFDAPRYGTGSLADVFPSLLAGFGVPGEIDRLGLGITADRVCVLLIDGLGAHALAAHPAAAPFLSGLASTTLTAGFPSTTATSLSSLGVGVPPGEHGIVGYLLRMPGQERLVNALRWQLHGDGQRVDLLRELVPEQFQPTATVFERAAAHGITVTQVAPNYQNGSGLTRASLRGCEFRPNFSIGDLIDGIGTAIRAGSRSLVYAYHADLDTTGHVRGPSSAAWLLELAHVDRLAAEIAERLPPGAALLVTADHGMVELDERIDFDNHPELRTGVQQLGGEPRARHVYTEPGATPDVAAAWHDILGTDFAILSRAEAIDRGWFGPVVAPHIADRIGDLVVAARGTGGIIRSGAEPIQSIMLGHHGSLTPAELDVPLLTFRS</sequence>
<dbReference type="InterPro" id="IPR017850">
    <property type="entry name" value="Alkaline_phosphatase_core_sf"/>
</dbReference>
<dbReference type="Gene3D" id="3.40.720.10">
    <property type="entry name" value="Alkaline Phosphatase, subunit A"/>
    <property type="match status" value="1"/>
</dbReference>
<protein>
    <submittedName>
        <fullName evidence="1">Alkaline phosphatase family protein</fullName>
    </submittedName>
</protein>
<dbReference type="Proteomes" id="UP000321424">
    <property type="component" value="Unassembled WGS sequence"/>
</dbReference>
<evidence type="ECO:0000313" key="2">
    <source>
        <dbReference type="Proteomes" id="UP000321424"/>
    </source>
</evidence>